<dbReference type="InterPro" id="IPR031777">
    <property type="entry name" value="Sortilin_C"/>
</dbReference>
<evidence type="ECO:0000256" key="1">
    <source>
        <dbReference type="ARBA" id="ARBA00004166"/>
    </source>
</evidence>
<keyword evidence="11 19" id="KW-0472">Membrane</keyword>
<evidence type="ECO:0000256" key="12">
    <source>
        <dbReference type="ARBA" id="ARBA00023170"/>
    </source>
</evidence>
<dbReference type="SUPFAM" id="SSF110296">
    <property type="entry name" value="Oligoxyloglucan reducing end-specific cellobiohydrolase"/>
    <property type="match status" value="2"/>
</dbReference>
<evidence type="ECO:0000256" key="8">
    <source>
        <dbReference type="ARBA" id="ARBA00022927"/>
    </source>
</evidence>
<feature type="signal peptide" evidence="20">
    <location>
        <begin position="1"/>
        <end position="20"/>
    </location>
</feature>
<dbReference type="Pfam" id="PF15901">
    <property type="entry name" value="Sortilin_C"/>
    <property type="match status" value="2"/>
</dbReference>
<keyword evidence="23" id="KW-1185">Reference proteome</keyword>
<evidence type="ECO:0000256" key="16">
    <source>
        <dbReference type="ARBA" id="ARBA00031354"/>
    </source>
</evidence>
<dbReference type="Gene3D" id="2.130.10.10">
    <property type="entry name" value="YVTN repeat-like/Quinoprotein amine dehydrogenase"/>
    <property type="match status" value="1"/>
</dbReference>
<protein>
    <recommendedName>
        <fullName evidence="3">Vacuolar protein sorting/targeting protein 10</fullName>
    </recommendedName>
    <alternativeName>
        <fullName evidence="16">Carboxypeptidase Y receptor</fullName>
    </alternativeName>
    <alternativeName>
        <fullName evidence="15 17">Sortilin VPS10</fullName>
    </alternativeName>
</protein>
<reference evidence="24" key="3">
    <citation type="submission" date="2025-04" db="UniProtKB">
        <authorList>
            <consortium name="RefSeq"/>
        </authorList>
    </citation>
    <scope>IDENTIFICATION</scope>
    <source>
        <strain evidence="24">CBS 781.70</strain>
    </source>
</reference>
<dbReference type="InterPro" id="IPR031778">
    <property type="entry name" value="Sortilin_N"/>
</dbReference>
<feature type="compositionally biased region" description="Acidic residues" evidence="18">
    <location>
        <begin position="1438"/>
        <end position="1454"/>
    </location>
</feature>
<evidence type="ECO:0000313" key="23">
    <source>
        <dbReference type="Proteomes" id="UP000504638"/>
    </source>
</evidence>
<keyword evidence="4" id="KW-0813">Transport</keyword>
<dbReference type="Gene3D" id="2.10.70.80">
    <property type="match status" value="2"/>
</dbReference>
<feature type="transmembrane region" description="Helical" evidence="19">
    <location>
        <begin position="1329"/>
        <end position="1350"/>
    </location>
</feature>
<evidence type="ECO:0000256" key="3">
    <source>
        <dbReference type="ARBA" id="ARBA00015369"/>
    </source>
</evidence>
<feature type="domain" description="VPS10" evidence="21">
    <location>
        <begin position="698"/>
        <end position="1318"/>
    </location>
</feature>
<dbReference type="EMBL" id="ML975171">
    <property type="protein sequence ID" value="KAF1809627.1"/>
    <property type="molecule type" value="Genomic_DNA"/>
</dbReference>
<dbReference type="GO" id="GO:0005829">
    <property type="term" value="C:cytosol"/>
    <property type="evidence" value="ECO:0007669"/>
    <property type="project" value="GOC"/>
</dbReference>
<comment type="subcellular location">
    <subcellularLocation>
        <location evidence="1">Golgi apparatus</location>
        <location evidence="1">trans-Golgi network membrane</location>
        <topology evidence="1">Multi-pass membrane protein</topology>
    </subcellularLocation>
    <subcellularLocation>
        <location evidence="2">Prevacuolar compartment membrane</location>
        <topology evidence="2">Multi-pass membrane protein</topology>
    </subcellularLocation>
</comment>
<evidence type="ECO:0000256" key="20">
    <source>
        <dbReference type="SAM" id="SignalP"/>
    </source>
</evidence>
<evidence type="ECO:0000256" key="18">
    <source>
        <dbReference type="SAM" id="MobiDB-lite"/>
    </source>
</evidence>
<sequence>MRIPRFLPLAALLLATGVLSDSKEPGITDQKFDERPADLFYFDDSETILTIERRRGVIHRTKDAGEKWEVVDDIPTGEPFAVLGHPYDKTLAVALGKRKKHWITRDRGETWKQFTSSKSPSLANPLSFHGSDSNRILFHAAEPCPHCLGETFYTLDGFKTDMEPLTGDRKTCVWAKSTPLFTSGDEELDKKLVYCIVKGKYSDRSEDLRLLSSEDYFESAKEVSISEEGRPVAGMANLAPVKGFLVAAAKSGGTKELALYVSPNAKVWHRAQFGDHRIEEDAYTVLESTNYSVQVDVMSDRGSEMGSLFTSNSEGRHFTRNIVHTNRDELGYVDFEKMGGGIQGIVLVNVVDNWKEVEESWLADKKIVSKISFDDGRTFHDLRAGDKKLHLHSVTDQRNSGRVFSSPAPGIVLGVGNTGDFLREYQEGDVWVSDDAGLTWRHALEEAHMYEMGDAGAVLVAVYDEGPTDEIKYSLNHGKDWKTVSLGKKVRARDLTTIPDSTSLKFTLVATIGGGSNMEHHVFCIDFTDLHERKCKDKDFEDWFARVDEEGEPTCVMGHKQWFRRRKADADCFVDEEFKDPLPQNEPCECTDADYECDFGFDREGDECKPIQALEPAPGECKNEDDTFTGSSGWRLIPGNDCNQKGEGKDKKVERPCKETLKPAPSGKITATYTEFRGKNFREHYYLERKDKKVSGDETIVMSTNERVVYVSHDHGKTWDTPIDDEVVAIYPHQYNSDTVYFITPSKKVYYSYSRAKEGSISTFEAPEAPNHERLQILGFHKHERDWILWIGGEGCRGSSNKDCHSVAHVSTKGGREWELLMPYVQKCQFMYMEKWREHDQLVYCEQHLNEDPSQPLQLISSEDWFQHKQVLLDDVIAFATMSDSEFIVVAARDEDHKSLKVDASIDGHVFAQAHFPPNFHVEHQQAYTVLDSSTHAVFMHVTVNNNPEQEYGTIVKSNSNGTAYVLSLNEVNRNREGYVDFEKTSLEGVAIVNVVDNVQEVLQGARKKKSTLITHNDGADWGPLSGPDGQKLHLHGYTERKDPRDTFSSASGIGLLLGVGNIGDALGDKSDSSTYISTDGGLGWNEAKKGPHMWEFGDQGSIIVIVPEDSPTNVIYYSLNEGKDWTMYEFYKSPMNVMDITTVPSDNSRQFLLWATAANGKLATINIDFTGLTDRECNLDRENIDAPDSDYYLWTPKHPLQDNDCLFGHIAQYVRKKPESSCYNGPEIPTLHTIQQNCTCTRRDFECAYNYERQKDGTCKLAPGLQKLDPMQICRDDPAAFQYWDVTGYRRIPLSTCQGGKELDLTGESHPCPGHEEEYSRRTRLGGIGLFFAIVVPFLAAGGIGYYVWRTWDFSQLGRIRLGDGSGSAVWDSDKPWIAWPIAALSGIVAVVAAVPLVVGSLYRSVMHMFGRGYGGRTYTSRSSFSRGRGDYGVVDPIDDEGELLGEDSDEEV</sequence>
<dbReference type="PANTHER" id="PTHR12106">
    <property type="entry name" value="SORTILIN RELATED"/>
    <property type="match status" value="1"/>
</dbReference>
<evidence type="ECO:0000256" key="10">
    <source>
        <dbReference type="ARBA" id="ARBA00023034"/>
    </source>
</evidence>
<name>A0A6G1FUY5_9PEZI</name>
<dbReference type="Pfam" id="PF15902">
    <property type="entry name" value="Sortilin-Vps10"/>
    <property type="match status" value="2"/>
</dbReference>
<dbReference type="GO" id="GO:0006623">
    <property type="term" value="P:protein targeting to vacuole"/>
    <property type="evidence" value="ECO:0007669"/>
    <property type="project" value="TreeGrafter"/>
</dbReference>
<keyword evidence="12" id="KW-0675">Receptor</keyword>
<evidence type="ECO:0000313" key="22">
    <source>
        <dbReference type="EMBL" id="KAF1809627.1"/>
    </source>
</evidence>
<evidence type="ECO:0000256" key="14">
    <source>
        <dbReference type="ARBA" id="ARBA00025569"/>
    </source>
</evidence>
<dbReference type="FunFam" id="3.30.60.270:FF:000005">
    <property type="entry name" value="Sortilin"/>
    <property type="match status" value="2"/>
</dbReference>
<feature type="region of interest" description="Disordered" evidence="18">
    <location>
        <begin position="1432"/>
        <end position="1454"/>
    </location>
</feature>
<evidence type="ECO:0000259" key="21">
    <source>
        <dbReference type="SMART" id="SM00602"/>
    </source>
</evidence>
<reference evidence="24" key="2">
    <citation type="submission" date="2020-04" db="EMBL/GenBank/DDBJ databases">
        <authorList>
            <consortium name="NCBI Genome Project"/>
        </authorList>
    </citation>
    <scope>NUCLEOTIDE SEQUENCE</scope>
    <source>
        <strain evidence="24">CBS 781.70</strain>
    </source>
</reference>
<feature type="transmembrane region" description="Helical" evidence="19">
    <location>
        <begin position="1379"/>
        <end position="1404"/>
    </location>
</feature>
<dbReference type="GO" id="GO:0005794">
    <property type="term" value="C:Golgi apparatus"/>
    <property type="evidence" value="ECO:0007669"/>
    <property type="project" value="UniProtKB-SubCell"/>
</dbReference>
<reference evidence="22 24" key="1">
    <citation type="submission" date="2020-01" db="EMBL/GenBank/DDBJ databases">
        <authorList>
            <consortium name="DOE Joint Genome Institute"/>
            <person name="Haridas S."/>
            <person name="Albert R."/>
            <person name="Binder M."/>
            <person name="Bloem J."/>
            <person name="Labutti K."/>
            <person name="Salamov A."/>
            <person name="Andreopoulos B."/>
            <person name="Baker S.E."/>
            <person name="Barry K."/>
            <person name="Bills G."/>
            <person name="Bluhm B.H."/>
            <person name="Cannon C."/>
            <person name="Castanera R."/>
            <person name="Culley D.E."/>
            <person name="Daum C."/>
            <person name="Ezra D."/>
            <person name="Gonzalez J.B."/>
            <person name="Henrissat B."/>
            <person name="Kuo A."/>
            <person name="Liang C."/>
            <person name="Lipzen A."/>
            <person name="Lutzoni F."/>
            <person name="Magnuson J."/>
            <person name="Mondo S."/>
            <person name="Nolan M."/>
            <person name="Ohm R."/>
            <person name="Pangilinan J."/>
            <person name="Park H.-J."/>
            <person name="Ramirez L."/>
            <person name="Alfaro M."/>
            <person name="Sun H."/>
            <person name="Tritt A."/>
            <person name="Yoshinaga Y."/>
            <person name="Zwiers L.-H."/>
            <person name="Turgeon B.G."/>
            <person name="Goodwin S.B."/>
            <person name="Spatafora J.W."/>
            <person name="Crous P.W."/>
            <person name="Grigoriev I.V."/>
        </authorList>
    </citation>
    <scope>NUCLEOTIDE SEQUENCE</scope>
    <source>
        <strain evidence="22 24">CBS 781.70</strain>
    </source>
</reference>
<evidence type="ECO:0000256" key="2">
    <source>
        <dbReference type="ARBA" id="ARBA00004488"/>
    </source>
</evidence>
<gene>
    <name evidence="22 24" type="ORF">P152DRAFT_484487</name>
</gene>
<dbReference type="Gene3D" id="3.30.60.270">
    <property type="match status" value="2"/>
</dbReference>
<accession>A0A6G1FUY5</accession>
<keyword evidence="6 20" id="KW-0732">Signal</keyword>
<feature type="domain" description="VPS10" evidence="21">
    <location>
        <begin position="47"/>
        <end position="660"/>
    </location>
</feature>
<dbReference type="RefSeq" id="XP_033531258.1">
    <property type="nucleotide sequence ID" value="XM_033682008.1"/>
</dbReference>
<dbReference type="GO" id="GO:0006895">
    <property type="term" value="P:Golgi to endosome transport"/>
    <property type="evidence" value="ECO:0007669"/>
    <property type="project" value="TreeGrafter"/>
</dbReference>
<dbReference type="SMART" id="SM00602">
    <property type="entry name" value="VPS10"/>
    <property type="match status" value="2"/>
</dbReference>
<evidence type="ECO:0000256" key="15">
    <source>
        <dbReference type="ARBA" id="ARBA00031250"/>
    </source>
</evidence>
<dbReference type="GO" id="GO:0006896">
    <property type="term" value="P:Golgi to vacuole transport"/>
    <property type="evidence" value="ECO:0007669"/>
    <property type="project" value="TreeGrafter"/>
</dbReference>
<proteinExistence type="predicted"/>
<evidence type="ECO:0000256" key="19">
    <source>
        <dbReference type="SAM" id="Phobius"/>
    </source>
</evidence>
<dbReference type="InterPro" id="IPR015943">
    <property type="entry name" value="WD40/YVTN_repeat-like_dom_sf"/>
</dbReference>
<evidence type="ECO:0000256" key="11">
    <source>
        <dbReference type="ARBA" id="ARBA00023136"/>
    </source>
</evidence>
<keyword evidence="8" id="KW-0653">Protein transport</keyword>
<evidence type="ECO:0000256" key="5">
    <source>
        <dbReference type="ARBA" id="ARBA00022692"/>
    </source>
</evidence>
<evidence type="ECO:0000256" key="9">
    <source>
        <dbReference type="ARBA" id="ARBA00022989"/>
    </source>
</evidence>
<dbReference type="FunFam" id="2.10.70.80:FF:000001">
    <property type="entry name" value="Sortilin-related VPS10 domain-containing receptor 1"/>
    <property type="match status" value="1"/>
</dbReference>
<dbReference type="InterPro" id="IPR006581">
    <property type="entry name" value="VPS10"/>
</dbReference>
<evidence type="ECO:0000256" key="7">
    <source>
        <dbReference type="ARBA" id="ARBA00022737"/>
    </source>
</evidence>
<keyword evidence="7" id="KW-0677">Repeat</keyword>
<dbReference type="Proteomes" id="UP000504638">
    <property type="component" value="Unplaced"/>
</dbReference>
<dbReference type="GeneID" id="54422578"/>
<keyword evidence="5 19" id="KW-0812">Transmembrane</keyword>
<dbReference type="CDD" id="cd15482">
    <property type="entry name" value="Sialidase_non-viral"/>
    <property type="match status" value="1"/>
</dbReference>
<dbReference type="OrthoDB" id="443634at2759"/>
<evidence type="ECO:0000256" key="6">
    <source>
        <dbReference type="ARBA" id="ARBA00022729"/>
    </source>
</evidence>
<feature type="chain" id="PRO_5044631598" description="Vacuolar protein sorting/targeting protein 10" evidence="20">
    <location>
        <begin position="21"/>
        <end position="1454"/>
    </location>
</feature>
<keyword evidence="13" id="KW-0325">Glycoprotein</keyword>
<dbReference type="GO" id="GO:0016020">
    <property type="term" value="C:membrane"/>
    <property type="evidence" value="ECO:0007669"/>
    <property type="project" value="InterPro"/>
</dbReference>
<evidence type="ECO:0000256" key="13">
    <source>
        <dbReference type="ARBA" id="ARBA00023180"/>
    </source>
</evidence>
<evidence type="ECO:0000313" key="24">
    <source>
        <dbReference type="RefSeq" id="XP_033531258.1"/>
    </source>
</evidence>
<organism evidence="22">
    <name type="scientific">Eremomyces bilateralis CBS 781.70</name>
    <dbReference type="NCBI Taxonomy" id="1392243"/>
    <lineage>
        <taxon>Eukaryota</taxon>
        <taxon>Fungi</taxon>
        <taxon>Dikarya</taxon>
        <taxon>Ascomycota</taxon>
        <taxon>Pezizomycotina</taxon>
        <taxon>Dothideomycetes</taxon>
        <taxon>Dothideomycetes incertae sedis</taxon>
        <taxon>Eremomycetales</taxon>
        <taxon>Eremomycetaceae</taxon>
        <taxon>Eremomyces</taxon>
    </lineage>
</organism>
<dbReference type="InterPro" id="IPR050310">
    <property type="entry name" value="VPS10-sortilin"/>
</dbReference>
<keyword evidence="10" id="KW-0333">Golgi apparatus</keyword>
<evidence type="ECO:0000256" key="4">
    <source>
        <dbReference type="ARBA" id="ARBA00022448"/>
    </source>
</evidence>
<dbReference type="PANTHER" id="PTHR12106:SF27">
    <property type="entry name" value="SORTILIN-RELATED RECEPTOR"/>
    <property type="match status" value="1"/>
</dbReference>
<comment type="function">
    <text evidence="14">Functions as a sorting receptor in the Golgi compartment required for the intracellular sorting and delivery of soluble vacuolar proteins, like carboxypeptidase Y (CPY) and proteinase A. Executes multiple rounds of sorting by cycling between the late Golgi and a prevacuolar endosome-like compartment.</text>
</comment>
<evidence type="ECO:0000256" key="17">
    <source>
        <dbReference type="ARBA" id="ARBA00031902"/>
    </source>
</evidence>
<keyword evidence="9 19" id="KW-1133">Transmembrane helix</keyword>